<dbReference type="InterPro" id="IPR049326">
    <property type="entry name" value="Rhodopsin_dom_fungi"/>
</dbReference>
<feature type="transmembrane region" description="Helical" evidence="6">
    <location>
        <begin position="85"/>
        <end position="109"/>
    </location>
</feature>
<accession>A0A8H4TFX9</accession>
<organism evidence="8 9">
    <name type="scientific">Fusarium gaditjirri</name>
    <dbReference type="NCBI Taxonomy" id="282569"/>
    <lineage>
        <taxon>Eukaryota</taxon>
        <taxon>Fungi</taxon>
        <taxon>Dikarya</taxon>
        <taxon>Ascomycota</taxon>
        <taxon>Pezizomycotina</taxon>
        <taxon>Sordariomycetes</taxon>
        <taxon>Hypocreomycetidae</taxon>
        <taxon>Hypocreales</taxon>
        <taxon>Nectriaceae</taxon>
        <taxon>Fusarium</taxon>
        <taxon>Fusarium nisikadoi species complex</taxon>
    </lineage>
</organism>
<evidence type="ECO:0000256" key="3">
    <source>
        <dbReference type="ARBA" id="ARBA00022989"/>
    </source>
</evidence>
<feature type="transmembrane region" description="Helical" evidence="6">
    <location>
        <begin position="44"/>
        <end position="65"/>
    </location>
</feature>
<name>A0A8H4TFX9_9HYPO</name>
<proteinExistence type="inferred from homology"/>
<dbReference type="GO" id="GO:0016020">
    <property type="term" value="C:membrane"/>
    <property type="evidence" value="ECO:0007669"/>
    <property type="project" value="UniProtKB-SubCell"/>
</dbReference>
<dbReference type="PANTHER" id="PTHR33048:SF92">
    <property type="entry name" value="INTEGRAL MEMBRANE PROTEIN"/>
    <property type="match status" value="1"/>
</dbReference>
<keyword evidence="9" id="KW-1185">Reference proteome</keyword>
<keyword evidence="2 6" id="KW-0812">Transmembrane</keyword>
<keyword evidence="3 6" id="KW-1133">Transmembrane helix</keyword>
<feature type="domain" description="Rhodopsin" evidence="7">
    <location>
        <begin position="23"/>
        <end position="260"/>
    </location>
</feature>
<dbReference type="AlphaFoldDB" id="A0A8H4TFX9"/>
<comment type="similarity">
    <text evidence="5">Belongs to the SAT4 family.</text>
</comment>
<reference evidence="8" key="1">
    <citation type="journal article" date="2020" name="BMC Genomics">
        <title>Correction to: Identification and distribution of gene clusters required for synthesis of sphingolipid metabolism inhibitors in diverse species of the filamentous fungus Fusarium.</title>
        <authorList>
            <person name="Kim H.S."/>
            <person name="Lohmar J.M."/>
            <person name="Busman M."/>
            <person name="Brown D.W."/>
            <person name="Naumann T.A."/>
            <person name="Divon H.H."/>
            <person name="Lysoe E."/>
            <person name="Uhlig S."/>
            <person name="Proctor R.H."/>
        </authorList>
    </citation>
    <scope>NUCLEOTIDE SEQUENCE</scope>
    <source>
        <strain evidence="8">NRRL 45417</strain>
    </source>
</reference>
<reference evidence="8" key="2">
    <citation type="submission" date="2020-05" db="EMBL/GenBank/DDBJ databases">
        <authorList>
            <person name="Kim H.-S."/>
            <person name="Proctor R.H."/>
            <person name="Brown D.W."/>
        </authorList>
    </citation>
    <scope>NUCLEOTIDE SEQUENCE</scope>
    <source>
        <strain evidence="8">NRRL 45417</strain>
    </source>
</reference>
<dbReference type="Proteomes" id="UP000604273">
    <property type="component" value="Unassembled WGS sequence"/>
</dbReference>
<protein>
    <recommendedName>
        <fullName evidence="7">Rhodopsin domain-containing protein</fullName>
    </recommendedName>
</protein>
<dbReference type="EMBL" id="JABFAI010000076">
    <property type="protein sequence ID" value="KAF4957059.1"/>
    <property type="molecule type" value="Genomic_DNA"/>
</dbReference>
<evidence type="ECO:0000256" key="5">
    <source>
        <dbReference type="ARBA" id="ARBA00038359"/>
    </source>
</evidence>
<feature type="transmembrane region" description="Helical" evidence="6">
    <location>
        <begin position="241"/>
        <end position="259"/>
    </location>
</feature>
<evidence type="ECO:0000259" key="7">
    <source>
        <dbReference type="Pfam" id="PF20684"/>
    </source>
</evidence>
<feature type="transmembrane region" description="Helical" evidence="6">
    <location>
        <begin position="6"/>
        <end position="23"/>
    </location>
</feature>
<dbReference type="Pfam" id="PF20684">
    <property type="entry name" value="Fung_rhodopsin"/>
    <property type="match status" value="1"/>
</dbReference>
<keyword evidence="4 6" id="KW-0472">Membrane</keyword>
<dbReference type="PANTHER" id="PTHR33048">
    <property type="entry name" value="PTH11-LIKE INTEGRAL MEMBRANE PROTEIN (AFU_ORTHOLOGUE AFUA_5G11245)"/>
    <property type="match status" value="1"/>
</dbReference>
<sequence>MNINTSIAIQAVLLVLALVVLVLRSWAHYLLKQNLLDLSDTFAWIGWVFSLGWFICSTLALQILIDNPAVGSELVVDSVKYLKTVLVAEYFFDTGIYFPKISIVIFYWTLIPRVLETLRRVLLGISIYLGCALLASVLTNTLICLPFSDNWSIENQLKSAWNSYPSFCIQWALNYSTDLIIFIYPFFLLKHLRLRKEQKIGLIGVFSLGTITLIVSLSRFIAYNVTDFELEDESGNTLTLAEMSTAVIVVCLPGLRAFIVRSKKSTNRLSYRLSGYGNHTRIGVGQISKIGAYKGQASPSSYAKWGMRDDEIELVTQIRVSHELANPDACSGSEQNAASRNLGL</sequence>
<comment type="caution">
    <text evidence="8">The sequence shown here is derived from an EMBL/GenBank/DDBJ whole genome shotgun (WGS) entry which is preliminary data.</text>
</comment>
<evidence type="ECO:0000256" key="4">
    <source>
        <dbReference type="ARBA" id="ARBA00023136"/>
    </source>
</evidence>
<evidence type="ECO:0000256" key="6">
    <source>
        <dbReference type="SAM" id="Phobius"/>
    </source>
</evidence>
<evidence type="ECO:0000256" key="1">
    <source>
        <dbReference type="ARBA" id="ARBA00004141"/>
    </source>
</evidence>
<feature type="transmembrane region" description="Helical" evidence="6">
    <location>
        <begin position="163"/>
        <end position="188"/>
    </location>
</feature>
<evidence type="ECO:0000256" key="2">
    <source>
        <dbReference type="ARBA" id="ARBA00022692"/>
    </source>
</evidence>
<dbReference type="InterPro" id="IPR052337">
    <property type="entry name" value="SAT4-like"/>
</dbReference>
<comment type="subcellular location">
    <subcellularLocation>
        <location evidence="1">Membrane</location>
        <topology evidence="1">Multi-pass membrane protein</topology>
    </subcellularLocation>
</comment>
<evidence type="ECO:0000313" key="8">
    <source>
        <dbReference type="EMBL" id="KAF4957059.1"/>
    </source>
</evidence>
<gene>
    <name evidence="8" type="ORF">FGADI_3474</name>
</gene>
<feature type="transmembrane region" description="Helical" evidence="6">
    <location>
        <begin position="121"/>
        <end position="143"/>
    </location>
</feature>
<evidence type="ECO:0000313" key="9">
    <source>
        <dbReference type="Proteomes" id="UP000604273"/>
    </source>
</evidence>
<dbReference type="OrthoDB" id="5421689at2759"/>
<feature type="transmembrane region" description="Helical" evidence="6">
    <location>
        <begin position="200"/>
        <end position="221"/>
    </location>
</feature>